<dbReference type="GO" id="GO:0000932">
    <property type="term" value="C:P-body"/>
    <property type="evidence" value="ECO:0007669"/>
    <property type="project" value="UniProtKB-SubCell"/>
</dbReference>
<evidence type="ECO:0000259" key="10">
    <source>
        <dbReference type="Pfam" id="PF21289"/>
    </source>
</evidence>
<dbReference type="Pfam" id="PF21289">
    <property type="entry name" value="EDC4_C"/>
    <property type="match status" value="1"/>
</dbReference>
<name>A0AAE1CLR8_9GAST</name>
<reference evidence="11" key="1">
    <citation type="journal article" date="2023" name="G3 (Bethesda)">
        <title>A reference genome for the long-term kleptoplast-retaining sea slug Elysia crispata morphotype clarki.</title>
        <authorList>
            <person name="Eastman K.E."/>
            <person name="Pendleton A.L."/>
            <person name="Shaikh M.A."/>
            <person name="Suttiyut T."/>
            <person name="Ogas R."/>
            <person name="Tomko P."/>
            <person name="Gavelis G."/>
            <person name="Widhalm J.R."/>
            <person name="Wisecaver J.H."/>
        </authorList>
    </citation>
    <scope>NUCLEOTIDE SEQUENCE</scope>
    <source>
        <strain evidence="11">ECLA1</strain>
    </source>
</reference>
<evidence type="ECO:0000256" key="8">
    <source>
        <dbReference type="SAM" id="MobiDB-lite"/>
    </source>
</evidence>
<sequence length="1405" mass="155675">MESDDGESFGTTSTDTSMFLRELEALNSSNVGAGAARPTVPNVTGQSLTSDTIEVTGSGDASNSQTLPLAMKTMVGSRPKQMINLEDMVEEASASVFSPEVEICVAAIDKSSTSAGSNKVKIIPVVNHQWELKYYYGNLVAVHRDSDFMAYVLRAKTMGNVRVLSRKTAHRTLLKSFKGQVMDISFALSDDVYLAAVDESGTFFVYSFAIEDENIIPTLILQVEKERANLETEFKNLTRVIWCPYIPEDEGDNGTADPAKMLVLLHGTRAEVWNVDIVSGQKHKFPLKSEYVEYGLMVVESHDLSVPLVNAAFAPDGSAIALAYYSGIVKFFLVGLELSKTECMYDWYPHDGNPVTSLFFLDDHKHQMTDLQLWKFALTGANHNTEIKLWSCETWACVQKLNFLSPIKQPDLKLQFKSEIDLSSKYLALSDINSKVLYVLQIHQNYSSSTAHVSSVSQFMLTQPCLSFAIFDAGVKHFRHSANDSHLDEITTGELEDQPNGEEDQVEKTGIDSESNVTSGVQLKMYGVHVKSLQELLIRYRPETSVYDIPSASSLSQEDTGGIRDMLSDVSIDQSETCQDLNMPFHPTASPTKSFSVPNSGNGKALPHQHELSRVSLSSTSSFTEVTAMNDDLLLIDSPHSSIAPSSVLSPPCVYTKTPSEADPSGVPTSAVSLSNIPLPPVVSEQDVTTLEDKSKIQKTPPSSPATRLEDTTLIASPQDANSLTNQPVIDQSDSLSSTKSGKLLLEEMFQAAQSAGASLGEAGLGDSVETASSTRSFPIGNTISLKAPEEKYDENDQEVAEALGLEDEIGDLNNLSGANEEDEEQQKVENLGEDRNKVIWPEPPDVSVQAKRLVDEALEQGAEEEDGDKDFDEDENDDGEVEEIIQQSIDGTDEINNDDIGARYSERRYQPDRVEAHHTKALHNIDEKVSSLFEQLRQQQETMLKMQEELAHQRELQTQLRRHQVEQQQLQEAIEAQQSSNTSVEQDVSRLEDVLASRMERSLAQHMQRETKKFEDALQRSDVQRKQRDESLQRAVITEIAHSVKNTLAATLRTEIKQTVNPALHQFVEPLKDKIHQEVAHRLTACDTLLKDNISKAVKSRSTMDMLATSIGDVIYQHMQQAYTDTFRTAMLPSYKEALEKSVRDVHGIFQQGTKEYQLYMRQTADQMLKERNAADELVSRMEVAEKQFVQNVAQMKALIISSVKEELGGQVAQAVNSVKSEIVSDVKRLLREEMGQALQEHGANISDQLSTYLRSGAGTPVPFASEEETNKERILRELRSGRINEAFQFALSVGNIDIVVFACESARPMDIFAQNPFPLTQPVLLSLISQLSANLDKDFDLKIKYLEDAVMFLDPSQPTSSEHIPNVVGGLISSLQSCDAHGGDPRKIKTIRMLIMAGKSLLS</sequence>
<comment type="similarity">
    <text evidence="2">Belongs to the WD repeat EDC4 family.</text>
</comment>
<dbReference type="InterPro" id="IPR015943">
    <property type="entry name" value="WD40/YVTN_repeat-like_dom_sf"/>
</dbReference>
<feature type="region of interest" description="Disordered" evidence="8">
    <location>
        <begin position="646"/>
        <end position="711"/>
    </location>
</feature>
<dbReference type="InterPro" id="IPR032401">
    <property type="entry name" value="EDC4_WD40"/>
</dbReference>
<evidence type="ECO:0000256" key="7">
    <source>
        <dbReference type="SAM" id="Coils"/>
    </source>
</evidence>
<keyword evidence="4" id="KW-0853">WD repeat</keyword>
<dbReference type="PANTHER" id="PTHR15598:SF5">
    <property type="entry name" value="ENHANCER OF MRNA-DECAPPING PROTEIN 4"/>
    <property type="match status" value="1"/>
</dbReference>
<evidence type="ECO:0000259" key="9">
    <source>
        <dbReference type="Pfam" id="PF16529"/>
    </source>
</evidence>
<evidence type="ECO:0000256" key="3">
    <source>
        <dbReference type="ARBA" id="ARBA00022490"/>
    </source>
</evidence>
<evidence type="ECO:0000256" key="5">
    <source>
        <dbReference type="ARBA" id="ARBA00022737"/>
    </source>
</evidence>
<dbReference type="InterPro" id="IPR049404">
    <property type="entry name" value="EDC4_C"/>
</dbReference>
<evidence type="ECO:0000256" key="6">
    <source>
        <dbReference type="ARBA" id="ARBA00023054"/>
    </source>
</evidence>
<feature type="region of interest" description="Disordered" evidence="8">
    <location>
        <begin position="860"/>
        <end position="879"/>
    </location>
</feature>
<dbReference type="InterPro" id="IPR045152">
    <property type="entry name" value="EDC4-like"/>
</dbReference>
<feature type="region of interest" description="Disordered" evidence="8">
    <location>
        <begin position="487"/>
        <end position="514"/>
    </location>
</feature>
<feature type="domain" description="Enhancer of mRNA-decapping protein 4 C-terminal" evidence="10">
    <location>
        <begin position="1278"/>
        <end position="1396"/>
    </location>
</feature>
<feature type="compositionally biased region" description="Polar residues" evidence="8">
    <location>
        <begin position="667"/>
        <end position="676"/>
    </location>
</feature>
<protein>
    <recommendedName>
        <fullName evidence="13">Enhancer of mRNA-decapping protein 4 WD40 repeat region domain-containing protein</fullName>
    </recommendedName>
</protein>
<keyword evidence="3" id="KW-0963">Cytoplasm</keyword>
<evidence type="ECO:0000313" key="11">
    <source>
        <dbReference type="EMBL" id="KAK3707400.1"/>
    </source>
</evidence>
<dbReference type="Gene3D" id="6.10.140.270">
    <property type="match status" value="1"/>
</dbReference>
<gene>
    <name evidence="11" type="ORF">RRG08_034457</name>
</gene>
<proteinExistence type="inferred from homology"/>
<comment type="subcellular location">
    <subcellularLocation>
        <location evidence="1">Cytoplasm</location>
        <location evidence="1">P-body</location>
    </subcellularLocation>
</comment>
<dbReference type="Gene3D" id="1.10.220.100">
    <property type="entry name" value="conserved c-terminal region of ge- 1"/>
    <property type="match status" value="1"/>
</dbReference>
<evidence type="ECO:0000256" key="4">
    <source>
        <dbReference type="ARBA" id="ARBA00022574"/>
    </source>
</evidence>
<evidence type="ECO:0000256" key="1">
    <source>
        <dbReference type="ARBA" id="ARBA00004201"/>
    </source>
</evidence>
<feature type="compositionally biased region" description="Acidic residues" evidence="8">
    <location>
        <begin position="494"/>
        <end position="505"/>
    </location>
</feature>
<feature type="coiled-coil region" evidence="7">
    <location>
        <begin position="930"/>
        <end position="981"/>
    </location>
</feature>
<dbReference type="Pfam" id="PF16529">
    <property type="entry name" value="Ge1_WD40"/>
    <property type="match status" value="1"/>
</dbReference>
<dbReference type="Gene3D" id="2.130.10.10">
    <property type="entry name" value="YVTN repeat-like/Quinoprotein amine dehydrogenase"/>
    <property type="match status" value="1"/>
</dbReference>
<dbReference type="GO" id="GO:0031087">
    <property type="term" value="P:deadenylation-independent decapping of nuclear-transcribed mRNA"/>
    <property type="evidence" value="ECO:0007669"/>
    <property type="project" value="InterPro"/>
</dbReference>
<evidence type="ECO:0000256" key="2">
    <source>
        <dbReference type="ARBA" id="ARBA00009639"/>
    </source>
</evidence>
<evidence type="ECO:0008006" key="13">
    <source>
        <dbReference type="Google" id="ProtNLM"/>
    </source>
</evidence>
<accession>A0AAE1CLR8</accession>
<dbReference type="InterPro" id="IPR036322">
    <property type="entry name" value="WD40_repeat_dom_sf"/>
</dbReference>
<keyword evidence="6 7" id="KW-0175">Coiled coil</keyword>
<organism evidence="11 12">
    <name type="scientific">Elysia crispata</name>
    <name type="common">lettuce slug</name>
    <dbReference type="NCBI Taxonomy" id="231223"/>
    <lineage>
        <taxon>Eukaryota</taxon>
        <taxon>Metazoa</taxon>
        <taxon>Spiralia</taxon>
        <taxon>Lophotrochozoa</taxon>
        <taxon>Mollusca</taxon>
        <taxon>Gastropoda</taxon>
        <taxon>Heterobranchia</taxon>
        <taxon>Euthyneura</taxon>
        <taxon>Panpulmonata</taxon>
        <taxon>Sacoglossa</taxon>
        <taxon>Placobranchoidea</taxon>
        <taxon>Plakobranchidae</taxon>
        <taxon>Elysia</taxon>
    </lineage>
</organism>
<comment type="caution">
    <text evidence="11">The sequence shown here is derived from an EMBL/GenBank/DDBJ whole genome shotgun (WGS) entry which is preliminary data.</text>
</comment>
<keyword evidence="5" id="KW-0677">Repeat</keyword>
<evidence type="ECO:0000313" key="12">
    <source>
        <dbReference type="Proteomes" id="UP001283361"/>
    </source>
</evidence>
<dbReference type="EMBL" id="JAWDGP010007719">
    <property type="protein sequence ID" value="KAK3707400.1"/>
    <property type="molecule type" value="Genomic_DNA"/>
</dbReference>
<keyword evidence="12" id="KW-1185">Reference proteome</keyword>
<dbReference type="InterPro" id="IPR044938">
    <property type="entry name" value="EDC4_C_sf"/>
</dbReference>
<feature type="region of interest" description="Disordered" evidence="8">
    <location>
        <begin position="812"/>
        <end position="833"/>
    </location>
</feature>
<feature type="domain" description="Enhancer of mRNA-decapping protein 4 WD40 repeat region" evidence="9">
    <location>
        <begin position="116"/>
        <end position="445"/>
    </location>
</feature>
<dbReference type="SUPFAM" id="SSF50978">
    <property type="entry name" value="WD40 repeat-like"/>
    <property type="match status" value="1"/>
</dbReference>
<dbReference type="Proteomes" id="UP001283361">
    <property type="component" value="Unassembled WGS sequence"/>
</dbReference>
<dbReference type="PANTHER" id="PTHR15598">
    <property type="entry name" value="ENHANCER OF MRNA-DECAPPING PROTEIN 4"/>
    <property type="match status" value="1"/>
</dbReference>